<proteinExistence type="predicted"/>
<evidence type="ECO:0000256" key="1">
    <source>
        <dbReference type="SAM" id="MobiDB-lite"/>
    </source>
</evidence>
<organism evidence="2 3">
    <name type="scientific">Hymenobacter saemangeumensis</name>
    <dbReference type="NCBI Taxonomy" id="1084522"/>
    <lineage>
        <taxon>Bacteria</taxon>
        <taxon>Pseudomonadati</taxon>
        <taxon>Bacteroidota</taxon>
        <taxon>Cytophagia</taxon>
        <taxon>Cytophagales</taxon>
        <taxon>Hymenobacteraceae</taxon>
        <taxon>Hymenobacter</taxon>
    </lineage>
</organism>
<keyword evidence="3" id="KW-1185">Reference proteome</keyword>
<feature type="compositionally biased region" description="Low complexity" evidence="1">
    <location>
        <begin position="55"/>
        <end position="66"/>
    </location>
</feature>
<feature type="compositionally biased region" description="Basic and acidic residues" evidence="1">
    <location>
        <begin position="9"/>
        <end position="28"/>
    </location>
</feature>
<dbReference type="Proteomes" id="UP001501153">
    <property type="component" value="Unassembled WGS sequence"/>
</dbReference>
<feature type="region of interest" description="Disordered" evidence="1">
    <location>
        <begin position="1"/>
        <end position="132"/>
    </location>
</feature>
<gene>
    <name evidence="2" type="ORF">GCM10023185_37030</name>
</gene>
<name>A0ABP8IQ40_9BACT</name>
<evidence type="ECO:0000313" key="2">
    <source>
        <dbReference type="EMBL" id="GAA4366121.1"/>
    </source>
</evidence>
<reference evidence="3" key="1">
    <citation type="journal article" date="2019" name="Int. J. Syst. Evol. Microbiol.">
        <title>The Global Catalogue of Microorganisms (GCM) 10K type strain sequencing project: providing services to taxonomists for standard genome sequencing and annotation.</title>
        <authorList>
            <consortium name="The Broad Institute Genomics Platform"/>
            <consortium name="The Broad Institute Genome Sequencing Center for Infectious Disease"/>
            <person name="Wu L."/>
            <person name="Ma J."/>
        </authorList>
    </citation>
    <scope>NUCLEOTIDE SEQUENCE [LARGE SCALE GENOMIC DNA]</scope>
    <source>
        <strain evidence="3">JCM 17923</strain>
    </source>
</reference>
<evidence type="ECO:0000313" key="3">
    <source>
        <dbReference type="Proteomes" id="UP001501153"/>
    </source>
</evidence>
<evidence type="ECO:0008006" key="4">
    <source>
        <dbReference type="Google" id="ProtNLM"/>
    </source>
</evidence>
<sequence length="187" mass="19623">MAKSPFVKPKIEGPRKRIPVDETLRAEARAGMGGEQTRLEAEEKASAAPAPTPPEAVTAPAAVVAPEPSPLPEPAPAVHVTPEPTPPTPLEQPAAATTPTAPAASQAAPAPVERRPRGRKPAAADAEPSGELKGVRISEAVWSEIRKIIVQLPKGPDMPTNIIGYIHAAHRHYEAHLRKQGKLPGAN</sequence>
<comment type="caution">
    <text evidence="2">The sequence shown here is derived from an EMBL/GenBank/DDBJ whole genome shotgun (WGS) entry which is preliminary data.</text>
</comment>
<dbReference type="EMBL" id="BAABGZ010000075">
    <property type="protein sequence ID" value="GAA4366121.1"/>
    <property type="molecule type" value="Genomic_DNA"/>
</dbReference>
<accession>A0ABP8IQ40</accession>
<feature type="compositionally biased region" description="Low complexity" evidence="1">
    <location>
        <begin position="91"/>
        <end position="111"/>
    </location>
</feature>
<protein>
    <recommendedName>
        <fullName evidence="4">DUF3408 domain-containing protein</fullName>
    </recommendedName>
</protein>